<dbReference type="KEGG" id="dpte:113794701"/>
<accession>A0A6P6Y5F1</accession>
<organism evidence="3 4">
    <name type="scientific">Dermatophagoides pteronyssinus</name>
    <name type="common">European house dust mite</name>
    <dbReference type="NCBI Taxonomy" id="6956"/>
    <lineage>
        <taxon>Eukaryota</taxon>
        <taxon>Metazoa</taxon>
        <taxon>Ecdysozoa</taxon>
        <taxon>Arthropoda</taxon>
        <taxon>Chelicerata</taxon>
        <taxon>Arachnida</taxon>
        <taxon>Acari</taxon>
        <taxon>Acariformes</taxon>
        <taxon>Sarcoptiformes</taxon>
        <taxon>Astigmata</taxon>
        <taxon>Psoroptidia</taxon>
        <taxon>Analgoidea</taxon>
        <taxon>Pyroglyphidae</taxon>
        <taxon>Dermatophagoidinae</taxon>
        <taxon>Dermatophagoides</taxon>
    </lineage>
</organism>
<evidence type="ECO:0000313" key="3">
    <source>
        <dbReference type="Proteomes" id="UP000515146"/>
    </source>
</evidence>
<evidence type="ECO:0000256" key="1">
    <source>
        <dbReference type="SAM" id="Coils"/>
    </source>
</evidence>
<feature type="compositionally biased region" description="Polar residues" evidence="2">
    <location>
        <begin position="233"/>
        <end position="244"/>
    </location>
</feature>
<reference evidence="4" key="1">
    <citation type="submission" date="2025-08" db="UniProtKB">
        <authorList>
            <consortium name="RefSeq"/>
        </authorList>
    </citation>
    <scope>IDENTIFICATION</scope>
    <source>
        <strain evidence="4">Airmid</strain>
    </source>
</reference>
<name>A0A6P6Y5F1_DERPT</name>
<proteinExistence type="predicted"/>
<keyword evidence="1" id="KW-0175">Coiled coil</keyword>
<dbReference type="InParanoid" id="A0A6P6Y5F1"/>
<dbReference type="Proteomes" id="UP000515146">
    <property type="component" value="Unplaced"/>
</dbReference>
<feature type="region of interest" description="Disordered" evidence="2">
    <location>
        <begin position="203"/>
        <end position="222"/>
    </location>
</feature>
<sequence>MSNNQFSLGSNSISMVAIPSGSSSSSLASNILLNPNAQTNQPNTNLQTVNRPLYYLIAPQTTTNSLAYSSTLASALTLPQNTFIGYPQQNQNLLYITPQQQQQQQQQFQSTVYSTPLIIDGGIGGYQTMSYINPNQWLTGQTNPTVNTNSNLATSIGNTSTGQMTSTFSSIDYPLFNTSATSGNTSMASNLIVPNQPLLNEQQDNLESESSEHNDDDDDVDIDVVGVDDEENSTMATSEQPINRSISMSTATSSSLENATNLEQQRQQPTSTSVLTASKSIETTITQNVSESQPQQQQRMNLRARDKYTQTYTRYRVHKMYKAKEDTLVARINALEAENQSLKTKLAKTNEQLKQCGPSDPSLDD</sequence>
<evidence type="ECO:0000313" key="4">
    <source>
        <dbReference type="RefSeq" id="XP_027200628.1"/>
    </source>
</evidence>
<feature type="compositionally biased region" description="Acidic residues" evidence="2">
    <location>
        <begin position="204"/>
        <end position="222"/>
    </location>
</feature>
<feature type="compositionally biased region" description="Low complexity" evidence="2">
    <location>
        <begin position="245"/>
        <end position="255"/>
    </location>
</feature>
<gene>
    <name evidence="4" type="primary">LOC113794701</name>
</gene>
<feature type="coiled-coil region" evidence="1">
    <location>
        <begin position="325"/>
        <end position="352"/>
    </location>
</feature>
<feature type="compositionally biased region" description="Polar residues" evidence="2">
    <location>
        <begin position="256"/>
        <end position="274"/>
    </location>
</feature>
<dbReference type="AlphaFoldDB" id="A0A6P6Y5F1"/>
<protein>
    <submittedName>
        <fullName evidence="4">Protein TAPT1 homolog</fullName>
    </submittedName>
</protein>
<evidence type="ECO:0000256" key="2">
    <source>
        <dbReference type="SAM" id="MobiDB-lite"/>
    </source>
</evidence>
<keyword evidence="3" id="KW-1185">Reference proteome</keyword>
<feature type="region of interest" description="Disordered" evidence="2">
    <location>
        <begin position="232"/>
        <end position="274"/>
    </location>
</feature>
<dbReference type="RefSeq" id="XP_027200628.1">
    <property type="nucleotide sequence ID" value="XM_027344827.1"/>
</dbReference>